<comment type="caution">
    <text evidence="1">The sequence shown here is derived from an EMBL/GenBank/DDBJ whole genome shotgun (WGS) entry which is preliminary data.</text>
</comment>
<dbReference type="AlphaFoldDB" id="A0A392RY84"/>
<sequence length="22" mass="2643">MGAKALLHPWDDKYRLPQYLNL</sequence>
<proteinExistence type="predicted"/>
<evidence type="ECO:0000313" key="2">
    <source>
        <dbReference type="Proteomes" id="UP000265520"/>
    </source>
</evidence>
<dbReference type="EMBL" id="LXQA010287042">
    <property type="protein sequence ID" value="MCI41044.1"/>
    <property type="molecule type" value="Genomic_DNA"/>
</dbReference>
<evidence type="ECO:0000313" key="1">
    <source>
        <dbReference type="EMBL" id="MCI41044.1"/>
    </source>
</evidence>
<keyword evidence="2" id="KW-1185">Reference proteome</keyword>
<accession>A0A392RY84</accession>
<protein>
    <submittedName>
        <fullName evidence="1">Uncharacterized protein</fullName>
    </submittedName>
</protein>
<name>A0A392RY84_9FABA</name>
<organism evidence="1 2">
    <name type="scientific">Trifolium medium</name>
    <dbReference type="NCBI Taxonomy" id="97028"/>
    <lineage>
        <taxon>Eukaryota</taxon>
        <taxon>Viridiplantae</taxon>
        <taxon>Streptophyta</taxon>
        <taxon>Embryophyta</taxon>
        <taxon>Tracheophyta</taxon>
        <taxon>Spermatophyta</taxon>
        <taxon>Magnoliopsida</taxon>
        <taxon>eudicotyledons</taxon>
        <taxon>Gunneridae</taxon>
        <taxon>Pentapetalae</taxon>
        <taxon>rosids</taxon>
        <taxon>fabids</taxon>
        <taxon>Fabales</taxon>
        <taxon>Fabaceae</taxon>
        <taxon>Papilionoideae</taxon>
        <taxon>50 kb inversion clade</taxon>
        <taxon>NPAAA clade</taxon>
        <taxon>Hologalegina</taxon>
        <taxon>IRL clade</taxon>
        <taxon>Trifolieae</taxon>
        <taxon>Trifolium</taxon>
    </lineage>
</organism>
<reference evidence="1 2" key="1">
    <citation type="journal article" date="2018" name="Front. Plant Sci.">
        <title>Red Clover (Trifolium pratense) and Zigzag Clover (T. medium) - A Picture of Genomic Similarities and Differences.</title>
        <authorList>
            <person name="Dluhosova J."/>
            <person name="Istvanek J."/>
            <person name="Nedelnik J."/>
            <person name="Repkova J."/>
        </authorList>
    </citation>
    <scope>NUCLEOTIDE SEQUENCE [LARGE SCALE GENOMIC DNA]</scope>
    <source>
        <strain evidence="2">cv. 10/8</strain>
        <tissue evidence="1">Leaf</tissue>
    </source>
</reference>
<dbReference type="Proteomes" id="UP000265520">
    <property type="component" value="Unassembled WGS sequence"/>
</dbReference>